<dbReference type="Proteomes" id="UP001500724">
    <property type="component" value="Unassembled WGS sequence"/>
</dbReference>
<feature type="region of interest" description="Disordered" evidence="1">
    <location>
        <begin position="35"/>
        <end position="56"/>
    </location>
</feature>
<accession>A0ABN1HNY5</accession>
<reference evidence="2 3" key="1">
    <citation type="journal article" date="2019" name="Int. J. Syst. Evol. Microbiol.">
        <title>The Global Catalogue of Microorganisms (GCM) 10K type strain sequencing project: providing services to taxonomists for standard genome sequencing and annotation.</title>
        <authorList>
            <consortium name="The Broad Institute Genomics Platform"/>
            <consortium name="The Broad Institute Genome Sequencing Center for Infectious Disease"/>
            <person name="Wu L."/>
            <person name="Ma J."/>
        </authorList>
    </citation>
    <scope>NUCLEOTIDE SEQUENCE [LARGE SCALE GENOMIC DNA]</scope>
    <source>
        <strain evidence="2 3">JCM 10367</strain>
    </source>
</reference>
<sequence length="56" mass="5775">MSLPSYKGPLLPLTGGVDCSFVLSALTGGLTYLLTTSSRPATPRPTEPVPADQLVS</sequence>
<evidence type="ECO:0000313" key="2">
    <source>
        <dbReference type="EMBL" id="GAA0660550.1"/>
    </source>
</evidence>
<keyword evidence="3" id="KW-1185">Reference proteome</keyword>
<proteinExistence type="predicted"/>
<dbReference type="EMBL" id="BAAAGU010000050">
    <property type="protein sequence ID" value="GAA0660550.1"/>
    <property type="molecule type" value="Genomic_DNA"/>
</dbReference>
<comment type="caution">
    <text evidence="2">The sequence shown here is derived from an EMBL/GenBank/DDBJ whole genome shotgun (WGS) entry which is preliminary data.</text>
</comment>
<evidence type="ECO:0000313" key="3">
    <source>
        <dbReference type="Proteomes" id="UP001500724"/>
    </source>
</evidence>
<gene>
    <name evidence="2" type="ORF">GCM10009535_45060</name>
</gene>
<evidence type="ECO:0000256" key="1">
    <source>
        <dbReference type="SAM" id="MobiDB-lite"/>
    </source>
</evidence>
<protein>
    <submittedName>
        <fullName evidence="2">Uncharacterized protein</fullName>
    </submittedName>
</protein>
<organism evidence="2 3">
    <name type="scientific">Streptomyces thermocarboxydovorans</name>
    <dbReference type="NCBI Taxonomy" id="59298"/>
    <lineage>
        <taxon>Bacteria</taxon>
        <taxon>Bacillati</taxon>
        <taxon>Actinomycetota</taxon>
        <taxon>Actinomycetes</taxon>
        <taxon>Kitasatosporales</taxon>
        <taxon>Streptomycetaceae</taxon>
        <taxon>Streptomyces</taxon>
    </lineage>
</organism>
<name>A0ABN1HNY5_9ACTN</name>